<name>A0A383A2R4_9ZZZZ</name>
<dbReference type="InterPro" id="IPR036249">
    <property type="entry name" value="Thioredoxin-like_sf"/>
</dbReference>
<gene>
    <name evidence="1" type="ORF">METZ01_LOCUS454858</name>
</gene>
<dbReference type="EMBL" id="UINC01188673">
    <property type="protein sequence ID" value="SVE02004.1"/>
    <property type="molecule type" value="Genomic_DNA"/>
</dbReference>
<evidence type="ECO:0008006" key="2">
    <source>
        <dbReference type="Google" id="ProtNLM"/>
    </source>
</evidence>
<evidence type="ECO:0000313" key="1">
    <source>
        <dbReference type="EMBL" id="SVE02004.1"/>
    </source>
</evidence>
<accession>A0A383A2R4</accession>
<organism evidence="1">
    <name type="scientific">marine metagenome</name>
    <dbReference type="NCBI Taxonomy" id="408172"/>
    <lineage>
        <taxon>unclassified sequences</taxon>
        <taxon>metagenomes</taxon>
        <taxon>ecological metagenomes</taxon>
    </lineage>
</organism>
<reference evidence="1" key="1">
    <citation type="submission" date="2018-05" db="EMBL/GenBank/DDBJ databases">
        <authorList>
            <person name="Lanie J.A."/>
            <person name="Ng W.-L."/>
            <person name="Kazmierczak K.M."/>
            <person name="Andrzejewski T.M."/>
            <person name="Davidsen T.M."/>
            <person name="Wayne K.J."/>
            <person name="Tettelin H."/>
            <person name="Glass J.I."/>
            <person name="Rusch D."/>
            <person name="Podicherti R."/>
            <person name="Tsui H.-C.T."/>
            <person name="Winkler M.E."/>
        </authorList>
    </citation>
    <scope>NUCLEOTIDE SEQUENCE</scope>
</reference>
<proteinExistence type="predicted"/>
<dbReference type="AlphaFoldDB" id="A0A383A2R4"/>
<protein>
    <recommendedName>
        <fullName evidence="2">Thioredoxin domain-containing protein</fullName>
    </recommendedName>
</protein>
<dbReference type="SUPFAM" id="SSF52833">
    <property type="entry name" value="Thioredoxin-like"/>
    <property type="match status" value="1"/>
</dbReference>
<sequence>MKISKLNGLILLICMLFSQEIETPRYTYQGGWPVNPRSDEILDPGFDLPCPGPIGCECRSDADCENQNCISHPKGNYCVPKPGDLVPRFEAIDQFGESVDLYDFANQGKMILIELCGAWAKPCNDFSNWLTSND</sequence>
<dbReference type="Gene3D" id="3.40.30.10">
    <property type="entry name" value="Glutaredoxin"/>
    <property type="match status" value="1"/>
</dbReference>
<feature type="non-terminal residue" evidence="1">
    <location>
        <position position="134"/>
    </location>
</feature>